<dbReference type="PANTHER" id="PTHR30024:SF48">
    <property type="entry name" value="ABC TRANSPORTER SUBSTRATE-BINDING PROTEIN"/>
    <property type="match status" value="1"/>
</dbReference>
<dbReference type="OrthoDB" id="506623at2"/>
<evidence type="ECO:0000256" key="5">
    <source>
        <dbReference type="ARBA" id="ARBA00055538"/>
    </source>
</evidence>
<evidence type="ECO:0000256" key="1">
    <source>
        <dbReference type="ARBA" id="ARBA00004418"/>
    </source>
</evidence>
<dbReference type="GO" id="GO:0042597">
    <property type="term" value="C:periplasmic space"/>
    <property type="evidence" value="ECO:0007669"/>
    <property type="project" value="UniProtKB-SubCell"/>
</dbReference>
<dbReference type="SMART" id="SM00062">
    <property type="entry name" value="PBPb"/>
    <property type="match status" value="1"/>
</dbReference>
<dbReference type="InterPro" id="IPR015168">
    <property type="entry name" value="SsuA/THI5"/>
</dbReference>
<dbReference type="RefSeq" id="WP_111866778.1">
    <property type="nucleotide sequence ID" value="NZ_QLYX01000005.1"/>
</dbReference>
<comment type="similarity">
    <text evidence="2">Belongs to the bacterial solute-binding protein SsuA/TauA family.</text>
</comment>
<gene>
    <name evidence="9" type="ORF">DPM19_12950</name>
</gene>
<evidence type="ECO:0000256" key="6">
    <source>
        <dbReference type="ARBA" id="ARBA00070228"/>
    </source>
</evidence>
<comment type="subcellular location">
    <subcellularLocation>
        <location evidence="1">Periplasm</location>
    </subcellularLocation>
</comment>
<keyword evidence="10" id="KW-1185">Reference proteome</keyword>
<evidence type="ECO:0000259" key="8">
    <source>
        <dbReference type="SMART" id="SM00062"/>
    </source>
</evidence>
<comment type="caution">
    <text evidence="9">The sequence shown here is derived from an EMBL/GenBank/DDBJ whole genome shotgun (WGS) entry which is preliminary data.</text>
</comment>
<dbReference type="NCBIfam" id="TIGR01728">
    <property type="entry name" value="SsuA_fam"/>
    <property type="match status" value="1"/>
</dbReference>
<evidence type="ECO:0000256" key="7">
    <source>
        <dbReference type="SAM" id="SignalP"/>
    </source>
</evidence>
<evidence type="ECO:0000256" key="4">
    <source>
        <dbReference type="ARBA" id="ARBA00022729"/>
    </source>
</evidence>
<evidence type="ECO:0000256" key="2">
    <source>
        <dbReference type="ARBA" id="ARBA00010742"/>
    </source>
</evidence>
<proteinExistence type="inferred from homology"/>
<comment type="function">
    <text evidence="5">Part of a binding-protein-dependent transport system for aliphatic sulfonates. Putative binding protein.</text>
</comment>
<dbReference type="Pfam" id="PF09084">
    <property type="entry name" value="NMT1"/>
    <property type="match status" value="1"/>
</dbReference>
<dbReference type="PANTHER" id="PTHR30024">
    <property type="entry name" value="ALIPHATIC SULFONATES-BINDING PROTEIN-RELATED"/>
    <property type="match status" value="1"/>
</dbReference>
<organism evidence="9 10">
    <name type="scientific">Actinomadura craniellae</name>
    <dbReference type="NCBI Taxonomy" id="2231787"/>
    <lineage>
        <taxon>Bacteria</taxon>
        <taxon>Bacillati</taxon>
        <taxon>Actinomycetota</taxon>
        <taxon>Actinomycetes</taxon>
        <taxon>Streptosporangiales</taxon>
        <taxon>Thermomonosporaceae</taxon>
        <taxon>Actinomadura</taxon>
    </lineage>
</organism>
<keyword evidence="3" id="KW-0813">Transport</keyword>
<evidence type="ECO:0000256" key="3">
    <source>
        <dbReference type="ARBA" id="ARBA00022448"/>
    </source>
</evidence>
<name>A0A365H6F9_9ACTN</name>
<evidence type="ECO:0000313" key="10">
    <source>
        <dbReference type="Proteomes" id="UP000251891"/>
    </source>
</evidence>
<protein>
    <recommendedName>
        <fullName evidence="6">Putative aliphatic sulfonates-binding protein</fullName>
    </recommendedName>
</protein>
<dbReference type="GO" id="GO:0016020">
    <property type="term" value="C:membrane"/>
    <property type="evidence" value="ECO:0007669"/>
    <property type="project" value="InterPro"/>
</dbReference>
<dbReference type="InterPro" id="IPR001638">
    <property type="entry name" value="Solute-binding_3/MltF_N"/>
</dbReference>
<evidence type="ECO:0000313" key="9">
    <source>
        <dbReference type="EMBL" id="RAY14661.1"/>
    </source>
</evidence>
<dbReference type="GO" id="GO:0042626">
    <property type="term" value="F:ATPase-coupled transmembrane transporter activity"/>
    <property type="evidence" value="ECO:0007669"/>
    <property type="project" value="InterPro"/>
</dbReference>
<feature type="signal peptide" evidence="7">
    <location>
        <begin position="1"/>
        <end position="18"/>
    </location>
</feature>
<dbReference type="Proteomes" id="UP000251891">
    <property type="component" value="Unassembled WGS sequence"/>
</dbReference>
<feature type="domain" description="Solute-binding protein family 3/N-terminal" evidence="8">
    <location>
        <begin position="42"/>
        <end position="257"/>
    </location>
</feature>
<accession>A0A365H6F9</accession>
<dbReference type="PROSITE" id="PS51257">
    <property type="entry name" value="PROKAR_LIPOPROTEIN"/>
    <property type="match status" value="1"/>
</dbReference>
<dbReference type="InterPro" id="IPR010067">
    <property type="entry name" value="ABC_SsuA_sub-bd"/>
</dbReference>
<reference evidence="9 10" key="1">
    <citation type="submission" date="2018-06" db="EMBL/GenBank/DDBJ databases">
        <title>Actinomadura craniellae sp. nov. isolated from marine sponge Craniella sp.</title>
        <authorList>
            <person name="Li L."/>
            <person name="Xu Q.H."/>
            <person name="Lin H.W."/>
            <person name="Lu Y.H."/>
        </authorList>
    </citation>
    <scope>NUCLEOTIDE SEQUENCE [LARGE SCALE GENOMIC DNA]</scope>
    <source>
        <strain evidence="9 10">LHW63021</strain>
    </source>
</reference>
<feature type="chain" id="PRO_5038816445" description="Putative aliphatic sulfonates-binding protein" evidence="7">
    <location>
        <begin position="19"/>
        <end position="330"/>
    </location>
</feature>
<sequence>MIKRLTALLAALTLTAAACGGTDGASNAAIGPDGKVDLSKVTLRIGDQKGASIQALLAAAGQLGGTQYKISWSLFTSGPPILEAINAGAVDFGAVGNTPPVFAAAARSRIVIVGATEQRLDGQAVVVPAGSPLRSPTELRGRKVAVAKGSSAHYHLLTVLQKNELSFKDIQPQFLQPADALAALTERRVDAWAVWEPYTAQAEHQAKARVLADGNGYTNGYGFQVTSRKALDDRARRAALADFLNRYRRAQLWVNGHQKEWAALWSKETGLPVPVAELAVRRRLARIIKIDDAVVTEEQRVADAFSAAGVLPGRVRFADYFDRRFNDSVQ</sequence>
<dbReference type="EMBL" id="QLYX01000005">
    <property type="protein sequence ID" value="RAY14661.1"/>
    <property type="molecule type" value="Genomic_DNA"/>
</dbReference>
<keyword evidence="4 7" id="KW-0732">Signal</keyword>
<dbReference type="FunFam" id="3.40.190.10:FF:000050">
    <property type="entry name" value="Sulfonate ABC transporter substrate-binding protein"/>
    <property type="match status" value="1"/>
</dbReference>
<dbReference type="SUPFAM" id="SSF53850">
    <property type="entry name" value="Periplasmic binding protein-like II"/>
    <property type="match status" value="1"/>
</dbReference>
<dbReference type="AlphaFoldDB" id="A0A365H6F9"/>
<dbReference type="CDD" id="cd13558">
    <property type="entry name" value="PBP2_SsuA_like_2"/>
    <property type="match status" value="1"/>
</dbReference>
<dbReference type="Gene3D" id="3.40.190.10">
    <property type="entry name" value="Periplasmic binding protein-like II"/>
    <property type="match status" value="2"/>
</dbReference>